<sequence>MSEQQLYFYTAFLITYNNRACKTIHNTLQTILNKNDNLGRYVYFLQKVTNFWPNPGLSVWISSHILDRTVTWFEKTVRIDVVKPGQIWTDLGIVDPLGILNGPVNSVRIEKIFNSAAKPVLITLSSVSMAPQDTSTSNPSTLPPFTRPSSNPSTTANQVSSYRVIFKRGDDLRQDYAVQTMFFIFNRLWQLSPLEHKPSIYQYRILPMGERIGFVEFVHGCRAAGEISWKKTLSNPEDKLTLFTSMAGSYLACWVLGIRDRHQDNMMMKDDRIFFHIDFGFIFNDAPGFDAPIFSIPGGFRKHLNQDEWNFFLKICGDAFAVLHQNSGVIMNACTHLMSDLPTLSSSQVRKYLVRSLMVGIPETSAKHKIRNFIAEGSTSTQKEMKYLMHGIAVKMNERKV</sequence>
<dbReference type="GO" id="GO:0016303">
    <property type="term" value="F:1-phosphatidylinositol-3-kinase activity"/>
    <property type="evidence" value="ECO:0007669"/>
    <property type="project" value="TreeGrafter"/>
</dbReference>
<dbReference type="InterPro" id="IPR018936">
    <property type="entry name" value="PI3/4_kinase_CS"/>
</dbReference>
<dbReference type="InterPro" id="IPR015433">
    <property type="entry name" value="PI3/4_kinase"/>
</dbReference>
<dbReference type="GO" id="GO:0006897">
    <property type="term" value="P:endocytosis"/>
    <property type="evidence" value="ECO:0007669"/>
    <property type="project" value="TreeGrafter"/>
</dbReference>
<evidence type="ECO:0000313" key="5">
    <source>
        <dbReference type="EMBL" id="NDV32347.1"/>
    </source>
</evidence>
<dbReference type="PANTHER" id="PTHR10048:SF7">
    <property type="entry name" value="PHOSPHATIDYLINOSITOL 3-KINASE CATALYTIC SUBUNIT TYPE 3"/>
    <property type="match status" value="1"/>
</dbReference>
<name>A0A6B2L651_9EUKA</name>
<dbReference type="AlphaFoldDB" id="A0A6B2L651"/>
<dbReference type="PROSITE" id="PS50290">
    <property type="entry name" value="PI3_4_KINASE_3"/>
    <property type="match status" value="1"/>
</dbReference>
<dbReference type="Gene3D" id="1.10.1070.11">
    <property type="entry name" value="Phosphatidylinositol 3-/4-kinase, catalytic domain"/>
    <property type="match status" value="1"/>
</dbReference>
<organism evidence="5">
    <name type="scientific">Arcella intermedia</name>
    <dbReference type="NCBI Taxonomy" id="1963864"/>
    <lineage>
        <taxon>Eukaryota</taxon>
        <taxon>Amoebozoa</taxon>
        <taxon>Tubulinea</taxon>
        <taxon>Elardia</taxon>
        <taxon>Arcellinida</taxon>
        <taxon>Sphaerothecina</taxon>
        <taxon>Arcellidae</taxon>
        <taxon>Arcella</taxon>
    </lineage>
</organism>
<evidence type="ECO:0000256" key="1">
    <source>
        <dbReference type="ARBA" id="ARBA00022679"/>
    </source>
</evidence>
<dbReference type="Gene3D" id="3.30.1010.10">
    <property type="entry name" value="Phosphatidylinositol 3-kinase Catalytic Subunit, Chain A, domain 4"/>
    <property type="match status" value="1"/>
</dbReference>
<keyword evidence="1" id="KW-0808">Transferase</keyword>
<dbReference type="InterPro" id="IPR036940">
    <property type="entry name" value="PI3/4_kinase_cat_sf"/>
</dbReference>
<dbReference type="GO" id="GO:0034271">
    <property type="term" value="C:phosphatidylinositol 3-kinase complex, class III, type I"/>
    <property type="evidence" value="ECO:0007669"/>
    <property type="project" value="TreeGrafter"/>
</dbReference>
<feature type="domain" description="PI3K/PI4K catalytic" evidence="4">
    <location>
        <begin position="106"/>
        <end position="385"/>
    </location>
</feature>
<dbReference type="InterPro" id="IPR011009">
    <property type="entry name" value="Kinase-like_dom_sf"/>
</dbReference>
<feature type="region of interest" description="Disordered" evidence="3">
    <location>
        <begin position="130"/>
        <end position="156"/>
    </location>
</feature>
<feature type="compositionally biased region" description="Polar residues" evidence="3">
    <location>
        <begin position="130"/>
        <end position="140"/>
    </location>
</feature>
<reference evidence="5" key="1">
    <citation type="journal article" date="2020" name="J. Eukaryot. Microbiol.">
        <title>De novo Sequencing, Assembly and Annotation of the Transcriptome for the Free-Living Testate Amoeba Arcella intermedia.</title>
        <authorList>
            <person name="Ribeiro G.M."/>
            <person name="Porfirio-Sousa A.L."/>
            <person name="Maurer-Alcala X.X."/>
            <person name="Katz L.A."/>
            <person name="Lahr D.J.G."/>
        </authorList>
    </citation>
    <scope>NUCLEOTIDE SEQUENCE</scope>
</reference>
<accession>A0A6B2L651</accession>
<dbReference type="PROSITE" id="PS00916">
    <property type="entry name" value="PI3_4_KINASE_2"/>
    <property type="match status" value="1"/>
</dbReference>
<feature type="compositionally biased region" description="Polar residues" evidence="3">
    <location>
        <begin position="147"/>
        <end position="156"/>
    </location>
</feature>
<keyword evidence="2" id="KW-0418">Kinase</keyword>
<protein>
    <recommendedName>
        <fullName evidence="4">PI3K/PI4K catalytic domain-containing protein</fullName>
    </recommendedName>
</protein>
<dbReference type="GO" id="GO:0005777">
    <property type="term" value="C:peroxisome"/>
    <property type="evidence" value="ECO:0007669"/>
    <property type="project" value="TreeGrafter"/>
</dbReference>
<dbReference type="GO" id="GO:0048015">
    <property type="term" value="P:phosphatidylinositol-mediated signaling"/>
    <property type="evidence" value="ECO:0007669"/>
    <property type="project" value="TreeGrafter"/>
</dbReference>
<evidence type="ECO:0000259" key="4">
    <source>
        <dbReference type="PROSITE" id="PS50290"/>
    </source>
</evidence>
<evidence type="ECO:0000256" key="2">
    <source>
        <dbReference type="ARBA" id="ARBA00022777"/>
    </source>
</evidence>
<dbReference type="GO" id="GO:0000045">
    <property type="term" value="P:autophagosome assembly"/>
    <property type="evidence" value="ECO:0007669"/>
    <property type="project" value="TreeGrafter"/>
</dbReference>
<dbReference type="InterPro" id="IPR000403">
    <property type="entry name" value="PI3/4_kinase_cat_dom"/>
</dbReference>
<dbReference type="GO" id="GO:0034272">
    <property type="term" value="C:phosphatidylinositol 3-kinase complex, class III, type II"/>
    <property type="evidence" value="ECO:0007669"/>
    <property type="project" value="TreeGrafter"/>
</dbReference>
<proteinExistence type="predicted"/>
<dbReference type="EMBL" id="GIBP01003378">
    <property type="protein sequence ID" value="NDV32347.1"/>
    <property type="molecule type" value="Transcribed_RNA"/>
</dbReference>
<dbReference type="Pfam" id="PF00454">
    <property type="entry name" value="PI3_PI4_kinase"/>
    <property type="match status" value="2"/>
</dbReference>
<dbReference type="SMART" id="SM00146">
    <property type="entry name" value="PI3Kc"/>
    <property type="match status" value="1"/>
</dbReference>
<evidence type="ECO:0000256" key="3">
    <source>
        <dbReference type="SAM" id="MobiDB-lite"/>
    </source>
</evidence>
<dbReference type="PANTHER" id="PTHR10048">
    <property type="entry name" value="PHOSPHATIDYLINOSITOL KINASE"/>
    <property type="match status" value="1"/>
</dbReference>
<dbReference type="GO" id="GO:0000407">
    <property type="term" value="C:phagophore assembly site"/>
    <property type="evidence" value="ECO:0007669"/>
    <property type="project" value="TreeGrafter"/>
</dbReference>
<dbReference type="SUPFAM" id="SSF56112">
    <property type="entry name" value="Protein kinase-like (PK-like)"/>
    <property type="match status" value="1"/>
</dbReference>
<dbReference type="GO" id="GO:0005768">
    <property type="term" value="C:endosome"/>
    <property type="evidence" value="ECO:0007669"/>
    <property type="project" value="TreeGrafter"/>
</dbReference>